<keyword evidence="5" id="KW-0044">Antibiotic</keyword>
<evidence type="ECO:0000256" key="3">
    <source>
        <dbReference type="ARBA" id="ARBA00022525"/>
    </source>
</evidence>
<evidence type="ECO:0000313" key="8">
    <source>
        <dbReference type="Proteomes" id="UP000694548"/>
    </source>
</evidence>
<dbReference type="Pfam" id="PF08107">
    <property type="entry name" value="Antimicrobial12"/>
    <property type="match status" value="1"/>
</dbReference>
<keyword evidence="3" id="KW-0964">Secreted</keyword>
<comment type="subcellular location">
    <subcellularLocation>
        <location evidence="1">Secreted</location>
    </subcellularLocation>
</comment>
<evidence type="ECO:0000256" key="1">
    <source>
        <dbReference type="ARBA" id="ARBA00004613"/>
    </source>
</evidence>
<evidence type="ECO:0000256" key="2">
    <source>
        <dbReference type="ARBA" id="ARBA00007419"/>
    </source>
</evidence>
<reference evidence="7" key="1">
    <citation type="submission" date="2014-08" db="EMBL/GenBank/DDBJ databases">
        <authorList>
            <person name="Senf B."/>
            <person name="Petzold A."/>
            <person name="Downie B.R."/>
            <person name="Koch P."/>
            <person name="Platzer M."/>
        </authorList>
    </citation>
    <scope>NUCLEOTIDE SEQUENCE [LARGE SCALE GENOMIC DNA]</scope>
    <source>
        <strain evidence="7">GRZ</strain>
    </source>
</reference>
<keyword evidence="8" id="KW-1185">Reference proteome</keyword>
<keyword evidence="4" id="KW-0929">Antimicrobial</keyword>
<protein>
    <submittedName>
        <fullName evidence="7">Uncharacterized protein</fullName>
    </submittedName>
</protein>
<sequence length="68" mass="7539">MKFVMIFLVLSLVVLMADPGDCFFKSAWRGVKAVFKGARAGWKGKSTTVMQTEQLKYPNAHISLAFVA</sequence>
<evidence type="ECO:0000256" key="4">
    <source>
        <dbReference type="ARBA" id="ARBA00022529"/>
    </source>
</evidence>
<dbReference type="GeneTree" id="ENSGT01110000267389"/>
<comment type="similarity">
    <text evidence="2">Belongs to the pleurocidin family.</text>
</comment>
<accession>A0A8C6KPQ1</accession>
<organism evidence="7 8">
    <name type="scientific">Nothobranchius furzeri</name>
    <name type="common">Turquoise killifish</name>
    <dbReference type="NCBI Taxonomy" id="105023"/>
    <lineage>
        <taxon>Eukaryota</taxon>
        <taxon>Metazoa</taxon>
        <taxon>Chordata</taxon>
        <taxon>Craniata</taxon>
        <taxon>Vertebrata</taxon>
        <taxon>Euteleostomi</taxon>
        <taxon>Actinopterygii</taxon>
        <taxon>Neopterygii</taxon>
        <taxon>Teleostei</taxon>
        <taxon>Neoteleostei</taxon>
        <taxon>Acanthomorphata</taxon>
        <taxon>Ovalentaria</taxon>
        <taxon>Atherinomorphae</taxon>
        <taxon>Cyprinodontiformes</taxon>
        <taxon>Nothobranchiidae</taxon>
        <taxon>Nothobranchius</taxon>
    </lineage>
</organism>
<dbReference type="GO" id="GO:0005576">
    <property type="term" value="C:extracellular region"/>
    <property type="evidence" value="ECO:0007669"/>
    <property type="project" value="UniProtKB-SubCell"/>
</dbReference>
<reference evidence="7" key="3">
    <citation type="submission" date="2025-09" db="UniProtKB">
        <authorList>
            <consortium name="Ensembl"/>
        </authorList>
    </citation>
    <scope>IDENTIFICATION</scope>
</reference>
<evidence type="ECO:0000256" key="5">
    <source>
        <dbReference type="ARBA" id="ARBA00023022"/>
    </source>
</evidence>
<evidence type="ECO:0000256" key="6">
    <source>
        <dbReference type="SAM" id="SignalP"/>
    </source>
</evidence>
<feature type="chain" id="PRO_5034974151" evidence="6">
    <location>
        <begin position="23"/>
        <end position="68"/>
    </location>
</feature>
<evidence type="ECO:0000313" key="7">
    <source>
        <dbReference type="Ensembl" id="ENSNFUP00015007041.1"/>
    </source>
</evidence>
<name>A0A8C6KPQ1_NOTFU</name>
<dbReference type="AlphaFoldDB" id="A0A8C6KPQ1"/>
<proteinExistence type="inferred from homology"/>
<dbReference type="GO" id="GO:0042742">
    <property type="term" value="P:defense response to bacterium"/>
    <property type="evidence" value="ECO:0007669"/>
    <property type="project" value="UniProtKB-KW"/>
</dbReference>
<dbReference type="Ensembl" id="ENSNFUT00015007405.1">
    <property type="protein sequence ID" value="ENSNFUP00015007041.1"/>
    <property type="gene ID" value="ENSNFUG00015003488.1"/>
</dbReference>
<feature type="signal peptide" evidence="6">
    <location>
        <begin position="1"/>
        <end position="22"/>
    </location>
</feature>
<reference evidence="7" key="2">
    <citation type="submission" date="2025-08" db="UniProtKB">
        <authorList>
            <consortium name="Ensembl"/>
        </authorList>
    </citation>
    <scope>IDENTIFICATION</scope>
</reference>
<dbReference type="Proteomes" id="UP000694548">
    <property type="component" value="Chromosome sgr04"/>
</dbReference>
<keyword evidence="6" id="KW-0732">Signal</keyword>
<dbReference type="InterPro" id="IPR012515">
    <property type="entry name" value="Antimicrobial12"/>
</dbReference>